<evidence type="ECO:0000313" key="4">
    <source>
        <dbReference type="Proteomes" id="UP000029995"/>
    </source>
</evidence>
<dbReference type="InterPro" id="IPR005804">
    <property type="entry name" value="FA_desaturase_dom"/>
</dbReference>
<reference evidence="3 4" key="1">
    <citation type="submission" date="2014-01" db="EMBL/GenBank/DDBJ databases">
        <title>Genome sequence determination for a cystic fibrosis isolate, Inquilinus limosus.</title>
        <authorList>
            <person name="Pino M."/>
            <person name="Di Conza J."/>
            <person name="Gutkind G."/>
        </authorList>
    </citation>
    <scope>NUCLEOTIDE SEQUENCE [LARGE SCALE GENOMIC DNA]</scope>
    <source>
        <strain evidence="3 4">MP06</strain>
    </source>
</reference>
<evidence type="ECO:0000256" key="1">
    <source>
        <dbReference type="SAM" id="Phobius"/>
    </source>
</evidence>
<sequence>MAETVRRDSFEGPTWAVAAAVYGGWLALLWFHAAIPAPLFVAAGAVLLAWHGSLQHETIHGHPTRSRRINTAIGFPPLSLWLPYASYRDLHLHHHRDAHLTSPVEDPESYYVTDDHWSSLSPAGRAVLHFNRTLLGRFLIGPALAWYGLWAEELPKLRRDRRARAVWAAHLAGAAALLALVSIGFGVSPILYVVTCYAGTALSLLRSFAEHRAGPEGLRTAVVASGPFFSLLFLNNNLHVAHHARPGLAWYRLPRFAAANDSAGVAARGAGLYKGYGEIVRRFLLRPVDAPVHPDFDAEQRAK</sequence>
<proteinExistence type="predicted"/>
<dbReference type="OrthoDB" id="784276at2"/>
<feature type="domain" description="Fatty acid desaturase" evidence="2">
    <location>
        <begin position="37"/>
        <end position="259"/>
    </location>
</feature>
<feature type="transmembrane region" description="Helical" evidence="1">
    <location>
        <begin position="165"/>
        <end position="184"/>
    </location>
</feature>
<dbReference type="Proteomes" id="UP000029995">
    <property type="component" value="Unassembled WGS sequence"/>
</dbReference>
<keyword evidence="1" id="KW-1133">Transmembrane helix</keyword>
<comment type="caution">
    <text evidence="3">The sequence shown here is derived from an EMBL/GenBank/DDBJ whole genome shotgun (WGS) entry which is preliminary data.</text>
</comment>
<dbReference type="EMBL" id="JANX01000442">
    <property type="protein sequence ID" value="KGM31764.1"/>
    <property type="molecule type" value="Genomic_DNA"/>
</dbReference>
<evidence type="ECO:0000313" key="3">
    <source>
        <dbReference type="EMBL" id="KGM31764.1"/>
    </source>
</evidence>
<accession>A0A0A0D160</accession>
<evidence type="ECO:0000259" key="2">
    <source>
        <dbReference type="Pfam" id="PF00487"/>
    </source>
</evidence>
<keyword evidence="1" id="KW-0472">Membrane</keyword>
<dbReference type="Pfam" id="PF00487">
    <property type="entry name" value="FA_desaturase"/>
    <property type="match status" value="1"/>
</dbReference>
<protein>
    <recommendedName>
        <fullName evidence="2">Fatty acid desaturase domain-containing protein</fullName>
    </recommendedName>
</protein>
<dbReference type="RefSeq" id="WP_034845003.1">
    <property type="nucleotide sequence ID" value="NZ_JANX01000442.1"/>
</dbReference>
<organism evidence="3 4">
    <name type="scientific">Inquilinus limosus MP06</name>
    <dbReference type="NCBI Taxonomy" id="1398085"/>
    <lineage>
        <taxon>Bacteria</taxon>
        <taxon>Pseudomonadati</taxon>
        <taxon>Pseudomonadota</taxon>
        <taxon>Alphaproteobacteria</taxon>
        <taxon>Rhodospirillales</taxon>
        <taxon>Rhodospirillaceae</taxon>
        <taxon>Inquilinus</taxon>
    </lineage>
</organism>
<name>A0A0A0D160_9PROT</name>
<gene>
    <name evidence="3" type="ORF">P409_25330</name>
</gene>
<dbReference type="GO" id="GO:0006629">
    <property type="term" value="P:lipid metabolic process"/>
    <property type="evidence" value="ECO:0007669"/>
    <property type="project" value="InterPro"/>
</dbReference>
<dbReference type="AlphaFoldDB" id="A0A0A0D160"/>
<keyword evidence="1" id="KW-0812">Transmembrane</keyword>
<feature type="transmembrane region" description="Helical" evidence="1">
    <location>
        <begin position="29"/>
        <end position="50"/>
    </location>
</feature>